<dbReference type="GO" id="GO:0003723">
    <property type="term" value="F:RNA binding"/>
    <property type="evidence" value="ECO:0007669"/>
    <property type="project" value="TreeGrafter"/>
</dbReference>
<feature type="domain" description="WWE" evidence="9">
    <location>
        <begin position="2138"/>
        <end position="2221"/>
    </location>
</feature>
<dbReference type="SUPFAM" id="SSF54928">
    <property type="entry name" value="RNA-binding domain, RBD"/>
    <property type="match status" value="1"/>
</dbReference>
<feature type="domain" description="Helicase C-terminal" evidence="11">
    <location>
        <begin position="616"/>
        <end position="779"/>
    </location>
</feature>
<evidence type="ECO:0000259" key="11">
    <source>
        <dbReference type="PROSITE" id="PS51194"/>
    </source>
</evidence>
<evidence type="ECO:0000256" key="4">
    <source>
        <dbReference type="ARBA" id="ARBA00022840"/>
    </source>
</evidence>
<feature type="region of interest" description="Disordered" evidence="7">
    <location>
        <begin position="177"/>
        <end position="201"/>
    </location>
</feature>
<dbReference type="SUPFAM" id="SSF56399">
    <property type="entry name" value="ADP-ribosylation"/>
    <property type="match status" value="1"/>
</dbReference>
<dbReference type="GO" id="GO:0004386">
    <property type="term" value="F:helicase activity"/>
    <property type="evidence" value="ECO:0007669"/>
    <property type="project" value="UniProtKB-KW"/>
</dbReference>
<organism evidence="12 13">
    <name type="scientific">Adineta steineri</name>
    <dbReference type="NCBI Taxonomy" id="433720"/>
    <lineage>
        <taxon>Eukaryota</taxon>
        <taxon>Metazoa</taxon>
        <taxon>Spiralia</taxon>
        <taxon>Gnathifera</taxon>
        <taxon>Rotifera</taxon>
        <taxon>Eurotatoria</taxon>
        <taxon>Bdelloidea</taxon>
        <taxon>Adinetida</taxon>
        <taxon>Adinetidae</taxon>
        <taxon>Adineta</taxon>
    </lineage>
</organism>
<feature type="domain" description="Helicase ATP-binding" evidence="10">
    <location>
        <begin position="423"/>
        <end position="584"/>
    </location>
</feature>
<dbReference type="PROSITE" id="PS50103">
    <property type="entry name" value="ZF_C3H1"/>
    <property type="match status" value="1"/>
</dbReference>
<dbReference type="SUPFAM" id="SSF52540">
    <property type="entry name" value="P-loop containing nucleoside triphosphate hydrolases"/>
    <property type="match status" value="1"/>
</dbReference>
<dbReference type="Pfam" id="PF00270">
    <property type="entry name" value="DEAD"/>
    <property type="match status" value="1"/>
</dbReference>
<dbReference type="CDD" id="cd18791">
    <property type="entry name" value="SF2_C_RHA"/>
    <property type="match status" value="1"/>
</dbReference>
<keyword evidence="1" id="KW-0547">Nucleotide-binding</keyword>
<dbReference type="GO" id="GO:0008270">
    <property type="term" value="F:zinc ion binding"/>
    <property type="evidence" value="ECO:0007669"/>
    <property type="project" value="UniProtKB-KW"/>
</dbReference>
<feature type="compositionally biased region" description="Polar residues" evidence="7">
    <location>
        <begin position="86"/>
        <end position="97"/>
    </location>
</feature>
<dbReference type="Gene3D" id="3.30.720.50">
    <property type="match status" value="2"/>
</dbReference>
<keyword evidence="3" id="KW-0347">Helicase</keyword>
<dbReference type="InterPro" id="IPR004170">
    <property type="entry name" value="WWE_dom"/>
</dbReference>
<dbReference type="PROSITE" id="PS51194">
    <property type="entry name" value="HELICASE_CTER"/>
    <property type="match status" value="1"/>
</dbReference>
<dbReference type="InterPro" id="IPR027417">
    <property type="entry name" value="P-loop_NTPase"/>
</dbReference>
<dbReference type="PROSITE" id="PS51192">
    <property type="entry name" value="HELICASE_ATP_BIND_1"/>
    <property type="match status" value="1"/>
</dbReference>
<accession>A0A813TPB9</accession>
<dbReference type="Pfam" id="PF02825">
    <property type="entry name" value="WWE"/>
    <property type="match status" value="2"/>
</dbReference>
<dbReference type="EMBL" id="CAJNOE010000051">
    <property type="protein sequence ID" value="CAF0817381.1"/>
    <property type="molecule type" value="Genomic_DNA"/>
</dbReference>
<feature type="domain" description="WWE" evidence="9">
    <location>
        <begin position="2052"/>
        <end position="2136"/>
    </location>
</feature>
<evidence type="ECO:0000256" key="3">
    <source>
        <dbReference type="ARBA" id="ARBA00022806"/>
    </source>
</evidence>
<dbReference type="InterPro" id="IPR011545">
    <property type="entry name" value="DEAD/DEAH_box_helicase_dom"/>
</dbReference>
<evidence type="ECO:0000259" key="9">
    <source>
        <dbReference type="PROSITE" id="PS50918"/>
    </source>
</evidence>
<dbReference type="Proteomes" id="UP000663860">
    <property type="component" value="Unassembled WGS sequence"/>
</dbReference>
<keyword evidence="4" id="KW-0067">ATP-binding</keyword>
<dbReference type="SMART" id="SM00490">
    <property type="entry name" value="HELICc"/>
    <property type="match status" value="1"/>
</dbReference>
<keyword evidence="6" id="KW-0863">Zinc-finger</keyword>
<dbReference type="SMART" id="SM00487">
    <property type="entry name" value="DEXDc"/>
    <property type="match status" value="1"/>
</dbReference>
<evidence type="ECO:0000259" key="8">
    <source>
        <dbReference type="PROSITE" id="PS50103"/>
    </source>
</evidence>
<dbReference type="InterPro" id="IPR037197">
    <property type="entry name" value="WWE_dom_sf"/>
</dbReference>
<reference evidence="12" key="1">
    <citation type="submission" date="2021-02" db="EMBL/GenBank/DDBJ databases">
        <authorList>
            <person name="Nowell W R."/>
        </authorList>
    </citation>
    <scope>NUCLEOTIDE SEQUENCE</scope>
</reference>
<evidence type="ECO:0000256" key="5">
    <source>
        <dbReference type="ARBA" id="ARBA00038040"/>
    </source>
</evidence>
<dbReference type="Gene3D" id="4.10.1000.40">
    <property type="match status" value="2"/>
</dbReference>
<evidence type="ECO:0000256" key="7">
    <source>
        <dbReference type="SAM" id="MobiDB-lite"/>
    </source>
</evidence>
<feature type="domain" description="C3H1-type" evidence="8">
    <location>
        <begin position="127"/>
        <end position="155"/>
    </location>
</feature>
<evidence type="ECO:0000313" key="12">
    <source>
        <dbReference type="EMBL" id="CAF0817381.1"/>
    </source>
</evidence>
<dbReference type="CDD" id="cd17917">
    <property type="entry name" value="DEXHc_RHA-like"/>
    <property type="match status" value="1"/>
</dbReference>
<evidence type="ECO:0000256" key="2">
    <source>
        <dbReference type="ARBA" id="ARBA00022801"/>
    </source>
</evidence>
<dbReference type="Gene3D" id="1.20.120.1080">
    <property type="match status" value="1"/>
</dbReference>
<dbReference type="GO" id="GO:0016787">
    <property type="term" value="F:hydrolase activity"/>
    <property type="evidence" value="ECO:0007669"/>
    <property type="project" value="UniProtKB-KW"/>
</dbReference>
<dbReference type="InterPro" id="IPR000571">
    <property type="entry name" value="Znf_CCCH"/>
</dbReference>
<protein>
    <recommendedName>
        <fullName evidence="14">RNA helicase</fullName>
    </recommendedName>
</protein>
<dbReference type="CDD" id="cd20335">
    <property type="entry name" value="BRcat_RBR"/>
    <property type="match status" value="1"/>
</dbReference>
<dbReference type="Pfam" id="PF00271">
    <property type="entry name" value="Helicase_C"/>
    <property type="match status" value="1"/>
</dbReference>
<comment type="caution">
    <text evidence="12">The sequence shown here is derived from an EMBL/GenBank/DDBJ whole genome shotgun (WGS) entry which is preliminary data.</text>
</comment>
<comment type="similarity">
    <text evidence="5">Belongs to the DEAD box helicase family. DEAH subfamily. PRP16 sub-subfamily.</text>
</comment>
<evidence type="ECO:0000313" key="13">
    <source>
        <dbReference type="Proteomes" id="UP000663860"/>
    </source>
</evidence>
<sequence length="2222" mass="254002">MASNINTSSKWSVRITSFLPSMDSTKLAQEFRLPRTLRVSIPRTFNNNNNPCAWINGFINEEDANEFVRQWSGASIQGQKIKCTVSSRPNDQTSRTQFESRIEPCDSRPSSTEPKLTRNVTKNQGNEDKRFLCRYANKGTCREKSSECKYRHQRCINYESCKDLKCELAHTKPDLGRGRSDSCSSTNSFQSVSSTLSANPTTRGQCRNGIKCFNVDCTFEHPDGWNACIDGEQCEDYDCKATHPFKRKIKCCNGSNCKNADCKYLHPKTRATMCQLRGKCERWNCQKLHPHTRTRRCPNKEKCTNLECLCLHPQERSNLLCPLGGECREISCKLNHPSERPSICDQPDICSNFNCTRLHQSQWNPCEEGDDCRNEQCSKIHSPERNLNLQQKNKKINSKSLEQRNKEREKALLPILCRRNDFCQRLEREHVLIVTAETGSGKSTQLPQYAAEHFGSLIVCTQPRVVAALSLARRVAEEYDGKSVGNSVGYQVGSGNRVVGSDIMFMTDAALIRESQRDPDLKHIRVLIVDEAHERSLNTDIVIGISKLLLSKRPNDFYVVIASATIDPIRFLQFFDRSTSTPLKVEGRVFEVTTAEKPPPPNCSDQKLIISHVVPSIIELYPKHEGHTLVFLPGQSEIERALKTFKSKLPDDCVPLPLYGSQSPEDQEKVIKFNETDKRMIVFCTNVAETSLTIPNVRLVIDSGLAKEARYDIKRRLTVIETVRISRSSADQRKGRAGRTARGHCVRLYEDNELKRQNIEPEILRSSLDLVLLQLIRLNFNPKTFPFMDQPPSDTIHNSLDLLTKLQCINEQKITKRGELFTELSLDPRLSSFIIDVYMDYKTLLELVVAIVAILSAPGTLFFMGGNKEEARARVALQAHSHKSDLIHLYSVYNAWKNASGNESQGKCSKCSKLIKYCICRIKYSNANSLNNKILQHIYTSCLSIMKQIRNARWLQPRDEMSEDTNKILGIHLAKLFPEQCGYLLVPELPIEGVRLVSTDIRANITNTSVFMQKLNKDADRDIYQYFVAMTITQLPTGNYIIERLHPIPKSDVVIQSSIQNLTTINCIGSEFANLLREKLKAYESESWAKWIVYQYDRTQCRFMILGPETTKSTILPVVQRCQNEIMKKLSEVYELLECGPIKAKFQSGLVCTRINEMSSVLKMNLQNVPCQTTNELKDWIKKMMGIEWNEIKEHGFHTDKNTNNKHVYIVFKSEDTYRCAISKISSSYLIEQENQFGRSRENEKESWGRELVIQVPSNITADDITQRYGNDSILKCILINEKKDKFLKLDNLPTTIDETYLRQCLQTNNGPTPKHVRVGRTTNNLTGWAKITFQNETERNAAASRYELELCQTSFPITIPGRKGLPKLIQTKVMKTDESDTAENLPKNFFRIVLINREAALKIYTSSQTATNSDWIIDGSATITILRTDLYPNFQQILDGICEKFKVQVKCKDIPKTSGKRCIFSHGSPQKTSLAASMLSQNFAPINIKLNTERQKQLFRELEEIGQIHKWARELSLQINANKYFTNIEIRGPQTSQGQFMRRIADYSDDFDTRFREHELSTIVATFFGREKAASVKLKQIDSKWSSKLCSVSFNSKTATITIIGKANVSLKDLNLCENEVLQLLDEITANTNDIESDDDDDEDDDAEVNSFGTERQCVFCKQKSSISTSLFRICGHAYCRCAAQSLASTSNLCENEVLQLLDEITANSDDIESDEEDDEEEMNSFGTERQCVFCKQKSSISTSLFRICGHAYCRCAAQSLASTSTCPLQCKDCQTNIHIRDIEMIFNNNQQLLTHLLKNSIQEYLTKNAQQDDRVFCPNDECEGLIKLSNEYQTCLTCGQNVCSKCQTIDDELHLGRTCIQFEQEKKRRGEFLPQLFLAAKKFVEENWPLDQSVRPIGRIDENPYLEKQYKSLTRFYKGNEVLGHAFPPDLSKGFFAYHGCPFQAIDAISQTGFDPKRRSGQACGRGEYFGVTAVVSHGYSQKGGTQAGFSQMFISFILQCTQVTKREGFCYVVDNPVDWTYAFNLPVLIVTYGPSAASRLSPFPLSIPQYIDNEPSWNAPFRWYWRQDNGNFEPYNDTINEILENFYEHWKFNRGLSEVVTPPVTRYIDDTPQTYQIDFQKNRQMNTKTSYQRLIDRRPLQKPADNLNWFYCNEHGNWIRYELLVQNQIEQGFQSYRSGRGSSTINIHFPGRPETYEINFLRGQQTNKTSNAIKNIKRE</sequence>
<dbReference type="PANTHER" id="PTHR18934">
    <property type="entry name" value="ATP-DEPENDENT RNA HELICASE"/>
    <property type="match status" value="1"/>
</dbReference>
<dbReference type="InterPro" id="IPR014001">
    <property type="entry name" value="Helicase_ATP-bd"/>
</dbReference>
<dbReference type="PANTHER" id="PTHR18934:SF91">
    <property type="entry name" value="PRE-MRNA-SPLICING FACTOR ATP-DEPENDENT RNA HELICASE PRP16"/>
    <property type="match status" value="1"/>
</dbReference>
<dbReference type="GO" id="GO:0005524">
    <property type="term" value="F:ATP binding"/>
    <property type="evidence" value="ECO:0007669"/>
    <property type="project" value="UniProtKB-KW"/>
</dbReference>
<gene>
    <name evidence="12" type="ORF">IZO911_LOCUS7805</name>
</gene>
<dbReference type="PROSITE" id="PS50918">
    <property type="entry name" value="WWE"/>
    <property type="match status" value="2"/>
</dbReference>
<dbReference type="InterPro" id="IPR001650">
    <property type="entry name" value="Helicase_C-like"/>
</dbReference>
<feature type="region of interest" description="Disordered" evidence="7">
    <location>
        <begin position="86"/>
        <end position="122"/>
    </location>
</feature>
<evidence type="ECO:0000256" key="1">
    <source>
        <dbReference type="ARBA" id="ARBA00022741"/>
    </source>
</evidence>
<dbReference type="InterPro" id="IPR035979">
    <property type="entry name" value="RBD_domain_sf"/>
</dbReference>
<evidence type="ECO:0000256" key="6">
    <source>
        <dbReference type="PROSITE-ProRule" id="PRU00723"/>
    </source>
</evidence>
<feature type="zinc finger region" description="C3H1-type" evidence="6">
    <location>
        <begin position="127"/>
        <end position="155"/>
    </location>
</feature>
<dbReference type="SUPFAM" id="SSF117839">
    <property type="entry name" value="WWE domain"/>
    <property type="match status" value="2"/>
</dbReference>
<evidence type="ECO:0000259" key="10">
    <source>
        <dbReference type="PROSITE" id="PS51192"/>
    </source>
</evidence>
<name>A0A813TPB9_9BILA</name>
<dbReference type="Gene3D" id="3.40.50.300">
    <property type="entry name" value="P-loop containing nucleotide triphosphate hydrolases"/>
    <property type="match status" value="2"/>
</dbReference>
<keyword evidence="2" id="KW-0378">Hydrolase</keyword>
<feature type="compositionally biased region" description="Low complexity" evidence="7">
    <location>
        <begin position="182"/>
        <end position="197"/>
    </location>
</feature>
<feature type="compositionally biased region" description="Polar residues" evidence="7">
    <location>
        <begin position="108"/>
        <end position="122"/>
    </location>
</feature>
<dbReference type="InterPro" id="IPR007502">
    <property type="entry name" value="Helicase-assoc_dom"/>
</dbReference>
<keyword evidence="6" id="KW-0479">Metal-binding</keyword>
<dbReference type="Gene3D" id="3.90.228.10">
    <property type="match status" value="1"/>
</dbReference>
<evidence type="ECO:0008006" key="14">
    <source>
        <dbReference type="Google" id="ProtNLM"/>
    </source>
</evidence>
<keyword evidence="6" id="KW-0862">Zinc</keyword>
<proteinExistence type="inferred from homology"/>
<dbReference type="SMART" id="SM00847">
    <property type="entry name" value="HA2"/>
    <property type="match status" value="1"/>
</dbReference>